<evidence type="ECO:0008006" key="3">
    <source>
        <dbReference type="Google" id="ProtNLM"/>
    </source>
</evidence>
<keyword evidence="2" id="KW-1185">Reference proteome</keyword>
<dbReference type="SUPFAM" id="SSF53474">
    <property type="entry name" value="alpha/beta-Hydrolases"/>
    <property type="match status" value="1"/>
</dbReference>
<dbReference type="Proteomes" id="UP001501455">
    <property type="component" value="Unassembled WGS sequence"/>
</dbReference>
<dbReference type="InterPro" id="IPR029058">
    <property type="entry name" value="AB_hydrolase_fold"/>
</dbReference>
<protein>
    <recommendedName>
        <fullName evidence="3">Alpha/beta hydrolase</fullName>
    </recommendedName>
</protein>
<sequence>MSIHPPPRTVAYASDYSPVSRLGGCARATAPLETVILERTGHMPMLERPDAFKTEVGHLLDTLGD</sequence>
<reference evidence="2" key="1">
    <citation type="journal article" date="2019" name="Int. J. Syst. Evol. Microbiol.">
        <title>The Global Catalogue of Microorganisms (GCM) 10K type strain sequencing project: providing services to taxonomists for standard genome sequencing and annotation.</title>
        <authorList>
            <consortium name="The Broad Institute Genomics Platform"/>
            <consortium name="The Broad Institute Genome Sequencing Center for Infectious Disease"/>
            <person name="Wu L."/>
            <person name="Ma J."/>
        </authorList>
    </citation>
    <scope>NUCLEOTIDE SEQUENCE [LARGE SCALE GENOMIC DNA]</scope>
    <source>
        <strain evidence="2">JCM 4816</strain>
    </source>
</reference>
<organism evidence="1 2">
    <name type="scientific">Streptomyces prasinosporus</name>
    <dbReference type="NCBI Taxonomy" id="68256"/>
    <lineage>
        <taxon>Bacteria</taxon>
        <taxon>Bacillati</taxon>
        <taxon>Actinomycetota</taxon>
        <taxon>Actinomycetes</taxon>
        <taxon>Kitasatosporales</taxon>
        <taxon>Streptomycetaceae</taxon>
        <taxon>Streptomyces</taxon>
        <taxon>Streptomyces albogriseolus group</taxon>
    </lineage>
</organism>
<evidence type="ECO:0000313" key="1">
    <source>
        <dbReference type="EMBL" id="GAA3500865.1"/>
    </source>
</evidence>
<proteinExistence type="predicted"/>
<dbReference type="EMBL" id="BAAAXF010000057">
    <property type="protein sequence ID" value="GAA3500865.1"/>
    <property type="molecule type" value="Genomic_DNA"/>
</dbReference>
<accession>A0ABP6U131</accession>
<name>A0ABP6U131_9ACTN</name>
<gene>
    <name evidence="1" type="ORF">GCM10019016_079720</name>
</gene>
<comment type="caution">
    <text evidence="1">The sequence shown here is derived from an EMBL/GenBank/DDBJ whole genome shotgun (WGS) entry which is preliminary data.</text>
</comment>
<evidence type="ECO:0000313" key="2">
    <source>
        <dbReference type="Proteomes" id="UP001501455"/>
    </source>
</evidence>